<gene>
    <name evidence="2" type="ORF">V5799_022745</name>
</gene>
<reference evidence="2 3" key="1">
    <citation type="journal article" date="2023" name="Arcadia Sci">
        <title>De novo assembly of a long-read Amblyomma americanum tick genome.</title>
        <authorList>
            <person name="Chou S."/>
            <person name="Poskanzer K.E."/>
            <person name="Rollins M."/>
            <person name="Thuy-Boun P.S."/>
        </authorList>
    </citation>
    <scope>NUCLEOTIDE SEQUENCE [LARGE SCALE GENOMIC DNA]</scope>
    <source>
        <strain evidence="2">F_SG_1</strain>
        <tissue evidence="2">Salivary glands</tissue>
    </source>
</reference>
<dbReference type="Gene3D" id="3.40.50.150">
    <property type="entry name" value="Vaccinia Virus protein VP39"/>
    <property type="match status" value="1"/>
</dbReference>
<name>A0AAQ4FJQ8_AMBAM</name>
<dbReference type="InterPro" id="IPR013216">
    <property type="entry name" value="Methyltransf_11"/>
</dbReference>
<dbReference type="Proteomes" id="UP001321473">
    <property type="component" value="Unassembled WGS sequence"/>
</dbReference>
<dbReference type="GO" id="GO:0010420">
    <property type="term" value="F:polyprenyldihydroxybenzoate methyltransferase activity"/>
    <property type="evidence" value="ECO:0007669"/>
    <property type="project" value="TreeGrafter"/>
</dbReference>
<evidence type="ECO:0000259" key="1">
    <source>
        <dbReference type="Pfam" id="PF08241"/>
    </source>
</evidence>
<evidence type="ECO:0000313" key="3">
    <source>
        <dbReference type="Proteomes" id="UP001321473"/>
    </source>
</evidence>
<comment type="caution">
    <text evidence="2">The sequence shown here is derived from an EMBL/GenBank/DDBJ whole genome shotgun (WGS) entry which is preliminary data.</text>
</comment>
<dbReference type="Pfam" id="PF08241">
    <property type="entry name" value="Methyltransf_11"/>
    <property type="match status" value="1"/>
</dbReference>
<dbReference type="SUPFAM" id="SSF53335">
    <property type="entry name" value="S-adenosyl-L-methionine-dependent methyltransferases"/>
    <property type="match status" value="1"/>
</dbReference>
<dbReference type="AlphaFoldDB" id="A0AAQ4FJQ8"/>
<proteinExistence type="predicted"/>
<dbReference type="PANTHER" id="PTHR43464">
    <property type="entry name" value="METHYLTRANSFERASE"/>
    <property type="match status" value="1"/>
</dbReference>
<dbReference type="EMBL" id="JARKHS020001767">
    <property type="protein sequence ID" value="KAK8787479.1"/>
    <property type="molecule type" value="Genomic_DNA"/>
</dbReference>
<accession>A0AAQ4FJQ8</accession>
<protein>
    <recommendedName>
        <fullName evidence="1">Methyltransferase type 11 domain-containing protein</fullName>
    </recommendedName>
</protein>
<dbReference type="InterPro" id="IPR029063">
    <property type="entry name" value="SAM-dependent_MTases_sf"/>
</dbReference>
<dbReference type="CDD" id="cd02440">
    <property type="entry name" value="AdoMet_MTases"/>
    <property type="match status" value="1"/>
</dbReference>
<keyword evidence="3" id="KW-1185">Reference proteome</keyword>
<feature type="domain" description="Methyltransferase type 11" evidence="1">
    <location>
        <begin position="41"/>
        <end position="142"/>
    </location>
</feature>
<sequence length="286" mass="32784">MKFRFPAEFYAKYLDYPSRLNKNALENAQFLKPLTKDQQVLEVGCGTGQFAQRFLLPHCRPCRRLVATDIDPDMIDFARDHYPHADVVYDVLDIATNDLGPFSERYGKFDRVLSFLAVQLIQDQKTAYSNIVHLLNDEGECLVLAFSSLETVDVWAELCGTEKWRGRIPDPAEIFNRSFNFNCLKTATEVEAEVRDTLRGTGLECLSCEVYEDVWKYDDMDSLLDIVLSVLPFNDSVPEEEWEDFRLLWAERLSRKLSASPGQPLEVKVGLYVFHARRSSECAAAD</sequence>
<organism evidence="2 3">
    <name type="scientific">Amblyomma americanum</name>
    <name type="common">Lone star tick</name>
    <dbReference type="NCBI Taxonomy" id="6943"/>
    <lineage>
        <taxon>Eukaryota</taxon>
        <taxon>Metazoa</taxon>
        <taxon>Ecdysozoa</taxon>
        <taxon>Arthropoda</taxon>
        <taxon>Chelicerata</taxon>
        <taxon>Arachnida</taxon>
        <taxon>Acari</taxon>
        <taxon>Parasitiformes</taxon>
        <taxon>Ixodida</taxon>
        <taxon>Ixodoidea</taxon>
        <taxon>Ixodidae</taxon>
        <taxon>Amblyomminae</taxon>
        <taxon>Amblyomma</taxon>
    </lineage>
</organism>
<evidence type="ECO:0000313" key="2">
    <source>
        <dbReference type="EMBL" id="KAK8787479.1"/>
    </source>
</evidence>
<dbReference type="PANTHER" id="PTHR43464:SF23">
    <property type="entry name" value="JUVENILE HORMONE ACID O-METHYLTRANSFERASE"/>
    <property type="match status" value="1"/>
</dbReference>